<dbReference type="Gene3D" id="1.25.40.10">
    <property type="entry name" value="Tetratricopeptide repeat domain"/>
    <property type="match status" value="3"/>
</dbReference>
<dbReference type="Pfam" id="PF00990">
    <property type="entry name" value="GGDEF"/>
    <property type="match status" value="1"/>
</dbReference>
<comment type="catalytic activity">
    <reaction evidence="3">
        <text>2 GTP = 3',3'-c-di-GMP + 2 diphosphate</text>
        <dbReference type="Rhea" id="RHEA:24898"/>
        <dbReference type="ChEBI" id="CHEBI:33019"/>
        <dbReference type="ChEBI" id="CHEBI:37565"/>
        <dbReference type="ChEBI" id="CHEBI:58805"/>
        <dbReference type="EC" id="2.7.7.65"/>
    </reaction>
</comment>
<feature type="transmembrane region" description="Helical" evidence="6">
    <location>
        <begin position="558"/>
        <end position="578"/>
    </location>
</feature>
<dbReference type="SUPFAM" id="SSF55073">
    <property type="entry name" value="Nucleotide cyclase"/>
    <property type="match status" value="1"/>
</dbReference>
<evidence type="ECO:0000313" key="9">
    <source>
        <dbReference type="Proteomes" id="UP000324162"/>
    </source>
</evidence>
<dbReference type="PANTHER" id="PTHR45138:SF9">
    <property type="entry name" value="DIGUANYLATE CYCLASE DGCM-RELATED"/>
    <property type="match status" value="1"/>
</dbReference>
<dbReference type="Gene3D" id="3.30.70.270">
    <property type="match status" value="1"/>
</dbReference>
<dbReference type="SMART" id="SM00028">
    <property type="entry name" value="TPR"/>
    <property type="match status" value="8"/>
</dbReference>
<name>A0AB73BIJ3_9GAMM</name>
<dbReference type="InterPro" id="IPR050469">
    <property type="entry name" value="Diguanylate_Cyclase"/>
</dbReference>
<evidence type="ECO:0000256" key="5">
    <source>
        <dbReference type="SAM" id="Coils"/>
    </source>
</evidence>
<dbReference type="InterPro" id="IPR000160">
    <property type="entry name" value="GGDEF_dom"/>
</dbReference>
<dbReference type="InterPro" id="IPR029787">
    <property type="entry name" value="Nucleotide_cyclase"/>
</dbReference>
<keyword evidence="6" id="KW-0812">Transmembrane</keyword>
<proteinExistence type="predicted"/>
<sequence length="758" mass="86497">MRIIFFIFFIFYFTVANSQEALLASIEKIETKPLSEKSVELANEVLELSKADNNHSLSAQAHTLLGKLTKESGDINQSIYHFSQASSIYKFIGNIKQQLKSSINEVKVLFKAKRYDDAYKLIGEILPLSQQYSDELLTAQILIIKGDGFYQQKYFNDAIAQFTNSLQYLSKSTKEIQHKRAEAYKKLAESYKRLKDRENTALFYKKALSIYENQHNNKLIARTLNTLAEAERHLGNYVISLDYSMRSLEHHEQLNDPLGYAKASMGAGIIYRHIGRYEKSLKYTHKAYLYYKKMNNSNGIAKASNQTGLIYTRLKQFDYAKTFYQRTINLPVDEVESKELATALREMAVINLNTGDYDLAMIMAKKAHNIYKADNDKLKSSLTARITGNIYRAQNNNINATRYYRESLSIAHEIGSELYQIKAETTLGSILIDENVDEAVELLKTALKLSIKINTKELTLYVYRELRKAEKHRGNVAQSLDYAEKEIALSRVIQQEEQDNGFILEKAKLHSHKLEMELELLREKNELDQLALTKKNSEVEIAEKTRLISELKLVKNRYASIALVALLATCVIVAIFIYRKFIDSTKRNRELGYLAARDPLTNCYNRRVLFDFMDRDFLSLKELGEYSIILADIDHFKTVNDTHGHIAGDTVLISVAAILQNNINESDIVARFGGEEFCIILPGSTKDQAASIAESIRQELESTSFDNTAITCSFGVSSIEFNAKTPTELIEQADLALFKSKSSGRNRVTVWQKKLEQD</sequence>
<dbReference type="Proteomes" id="UP000324162">
    <property type="component" value="Unassembled WGS sequence"/>
</dbReference>
<protein>
    <recommendedName>
        <fullName evidence="2">diguanylate cyclase</fullName>
        <ecNumber evidence="2">2.7.7.65</ecNumber>
    </recommendedName>
</protein>
<evidence type="ECO:0000256" key="4">
    <source>
        <dbReference type="PROSITE-ProRule" id="PRU00339"/>
    </source>
</evidence>
<dbReference type="SUPFAM" id="SSF48452">
    <property type="entry name" value="TPR-like"/>
    <property type="match status" value="2"/>
</dbReference>
<dbReference type="CDD" id="cd01949">
    <property type="entry name" value="GGDEF"/>
    <property type="match status" value="1"/>
</dbReference>
<dbReference type="PANTHER" id="PTHR45138">
    <property type="entry name" value="REGULATORY COMPONENTS OF SENSORY TRANSDUCTION SYSTEM"/>
    <property type="match status" value="1"/>
</dbReference>
<evidence type="ECO:0000259" key="7">
    <source>
        <dbReference type="PROSITE" id="PS50887"/>
    </source>
</evidence>
<dbReference type="AlphaFoldDB" id="A0AB73BIJ3"/>
<dbReference type="RefSeq" id="WP_149613895.1">
    <property type="nucleotide sequence ID" value="NZ_SEUK01000045.1"/>
</dbReference>
<dbReference type="NCBIfam" id="TIGR00254">
    <property type="entry name" value="GGDEF"/>
    <property type="match status" value="1"/>
</dbReference>
<feature type="domain" description="GGDEF" evidence="7">
    <location>
        <begin position="624"/>
        <end position="753"/>
    </location>
</feature>
<reference evidence="8 9" key="1">
    <citation type="submission" date="2019-01" db="EMBL/GenBank/DDBJ databases">
        <title>Genome sequences of marine Pseudoalteromonas species.</title>
        <authorList>
            <person name="Boraston A.B."/>
            <person name="Hehemann J.-H."/>
            <person name="Vickers C.J."/>
            <person name="Salama-Alber O."/>
            <person name="Abe K."/>
            <person name="Hettle A.J."/>
        </authorList>
    </citation>
    <scope>NUCLEOTIDE SEQUENCE [LARGE SCALE GENOMIC DNA]</scope>
    <source>
        <strain evidence="8 9">PS42</strain>
    </source>
</reference>
<dbReference type="EMBL" id="SEUK01000045">
    <property type="protein sequence ID" value="KAA1162060.1"/>
    <property type="molecule type" value="Genomic_DNA"/>
</dbReference>
<dbReference type="InterPro" id="IPR019734">
    <property type="entry name" value="TPR_rpt"/>
</dbReference>
<keyword evidence="5" id="KW-0175">Coiled coil</keyword>
<comment type="caution">
    <text evidence="8">The sequence shown here is derived from an EMBL/GenBank/DDBJ whole genome shotgun (WGS) entry which is preliminary data.</text>
</comment>
<gene>
    <name evidence="8" type="ORF">EU508_06520</name>
</gene>
<keyword evidence="4" id="KW-0802">TPR repeat</keyword>
<accession>A0AB73BIJ3</accession>
<dbReference type="EC" id="2.7.7.65" evidence="2"/>
<keyword evidence="6" id="KW-1133">Transmembrane helix</keyword>
<dbReference type="InterPro" id="IPR043128">
    <property type="entry name" value="Rev_trsase/Diguanyl_cyclase"/>
</dbReference>
<keyword evidence="6" id="KW-0472">Membrane</keyword>
<dbReference type="Pfam" id="PF13424">
    <property type="entry name" value="TPR_12"/>
    <property type="match status" value="1"/>
</dbReference>
<evidence type="ECO:0000256" key="3">
    <source>
        <dbReference type="ARBA" id="ARBA00034247"/>
    </source>
</evidence>
<evidence type="ECO:0000256" key="1">
    <source>
        <dbReference type="ARBA" id="ARBA00001946"/>
    </source>
</evidence>
<feature type="repeat" description="TPR" evidence="4">
    <location>
        <begin position="181"/>
        <end position="214"/>
    </location>
</feature>
<dbReference type="InterPro" id="IPR011990">
    <property type="entry name" value="TPR-like_helical_dom_sf"/>
</dbReference>
<dbReference type="SMART" id="SM00267">
    <property type="entry name" value="GGDEF"/>
    <property type="match status" value="1"/>
</dbReference>
<organism evidence="8 9">
    <name type="scientific">Pseudoalteromonas fuliginea</name>
    <dbReference type="NCBI Taxonomy" id="1872678"/>
    <lineage>
        <taxon>Bacteria</taxon>
        <taxon>Pseudomonadati</taxon>
        <taxon>Pseudomonadota</taxon>
        <taxon>Gammaproteobacteria</taxon>
        <taxon>Alteromonadales</taxon>
        <taxon>Pseudoalteromonadaceae</taxon>
        <taxon>Pseudoalteromonas</taxon>
    </lineage>
</organism>
<evidence type="ECO:0000256" key="6">
    <source>
        <dbReference type="SAM" id="Phobius"/>
    </source>
</evidence>
<evidence type="ECO:0000313" key="8">
    <source>
        <dbReference type="EMBL" id="KAA1162060.1"/>
    </source>
</evidence>
<dbReference type="GO" id="GO:0052621">
    <property type="term" value="F:diguanylate cyclase activity"/>
    <property type="evidence" value="ECO:0007669"/>
    <property type="project" value="UniProtKB-EC"/>
</dbReference>
<feature type="coiled-coil region" evidence="5">
    <location>
        <begin position="504"/>
        <end position="540"/>
    </location>
</feature>
<dbReference type="PROSITE" id="PS50887">
    <property type="entry name" value="GGDEF"/>
    <property type="match status" value="1"/>
</dbReference>
<comment type="cofactor">
    <cofactor evidence="1">
        <name>Mg(2+)</name>
        <dbReference type="ChEBI" id="CHEBI:18420"/>
    </cofactor>
</comment>
<evidence type="ECO:0000256" key="2">
    <source>
        <dbReference type="ARBA" id="ARBA00012528"/>
    </source>
</evidence>
<dbReference type="PROSITE" id="PS50005">
    <property type="entry name" value="TPR"/>
    <property type="match status" value="1"/>
</dbReference>
<dbReference type="FunFam" id="3.30.70.270:FF:000001">
    <property type="entry name" value="Diguanylate cyclase domain protein"/>
    <property type="match status" value="1"/>
</dbReference>
<dbReference type="SUPFAM" id="SSF81901">
    <property type="entry name" value="HCP-like"/>
    <property type="match status" value="1"/>
</dbReference>